<evidence type="ECO:0000313" key="2">
    <source>
        <dbReference type="Proteomes" id="UP001500456"/>
    </source>
</evidence>
<accession>A0ABP7QX46</accession>
<sequence>MWEWRSKEKDIYEEGWVHVSRREYRIAAYQVHCKCEDSTRFILGAASPMPVDTAWVLSAFRDRYDMRDMVTTLDPKAVETYTSARLVSVRYERDLHSEIKRFREPVAPSIVDPSEALSGMSVYLNSESSPEPDETPLLSLFEDAQLYINECTPEYVGWAAREIASLWRLKGESDA</sequence>
<comment type="caution">
    <text evidence="1">The sequence shown here is derived from an EMBL/GenBank/DDBJ whole genome shotgun (WGS) entry which is preliminary data.</text>
</comment>
<organism evidence="1 2">
    <name type="scientific">Streptomyces plumbiresistens</name>
    <dbReference type="NCBI Taxonomy" id="511811"/>
    <lineage>
        <taxon>Bacteria</taxon>
        <taxon>Bacillati</taxon>
        <taxon>Actinomycetota</taxon>
        <taxon>Actinomycetes</taxon>
        <taxon>Kitasatosporales</taxon>
        <taxon>Streptomycetaceae</taxon>
        <taxon>Streptomyces</taxon>
    </lineage>
</organism>
<reference evidence="2" key="1">
    <citation type="journal article" date="2019" name="Int. J. Syst. Evol. Microbiol.">
        <title>The Global Catalogue of Microorganisms (GCM) 10K type strain sequencing project: providing services to taxonomists for standard genome sequencing and annotation.</title>
        <authorList>
            <consortium name="The Broad Institute Genomics Platform"/>
            <consortium name="The Broad Institute Genome Sequencing Center for Infectious Disease"/>
            <person name="Wu L."/>
            <person name="Ma J."/>
        </authorList>
    </citation>
    <scope>NUCLEOTIDE SEQUENCE [LARGE SCALE GENOMIC DNA]</scope>
    <source>
        <strain evidence="2">JCM 16924</strain>
    </source>
</reference>
<gene>
    <name evidence="1" type="ORF">GCM10022232_23410</name>
</gene>
<proteinExistence type="predicted"/>
<keyword evidence="2" id="KW-1185">Reference proteome</keyword>
<name>A0ABP7QX46_9ACTN</name>
<dbReference type="EMBL" id="BAAAZX010000005">
    <property type="protein sequence ID" value="GAA3989110.1"/>
    <property type="molecule type" value="Genomic_DNA"/>
</dbReference>
<evidence type="ECO:0000313" key="1">
    <source>
        <dbReference type="EMBL" id="GAA3989110.1"/>
    </source>
</evidence>
<dbReference type="Proteomes" id="UP001500456">
    <property type="component" value="Unassembled WGS sequence"/>
</dbReference>
<protein>
    <submittedName>
        <fullName evidence="1">Uncharacterized protein</fullName>
    </submittedName>
</protein>